<keyword evidence="2" id="KW-1133">Transmembrane helix</keyword>
<keyword evidence="2" id="KW-0472">Membrane</keyword>
<organism evidence="3 4">
    <name type="scientific">Zhouia spongiae</name>
    <dbReference type="NCBI Taxonomy" id="2202721"/>
    <lineage>
        <taxon>Bacteria</taxon>
        <taxon>Pseudomonadati</taxon>
        <taxon>Bacteroidota</taxon>
        <taxon>Flavobacteriia</taxon>
        <taxon>Flavobacteriales</taxon>
        <taxon>Flavobacteriaceae</taxon>
        <taxon>Zhouia</taxon>
    </lineage>
</organism>
<keyword evidence="2" id="KW-0812">Transmembrane</keyword>
<dbReference type="Proteomes" id="UP000829476">
    <property type="component" value="Chromosome"/>
</dbReference>
<evidence type="ECO:0000256" key="2">
    <source>
        <dbReference type="SAM" id="Phobius"/>
    </source>
</evidence>
<accession>A0ABY3YNR3</accession>
<evidence type="ECO:0000256" key="1">
    <source>
        <dbReference type="SAM" id="Coils"/>
    </source>
</evidence>
<name>A0ABY3YNR3_9FLAO</name>
<evidence type="ECO:0000313" key="3">
    <source>
        <dbReference type="EMBL" id="UNY98793.1"/>
    </source>
</evidence>
<dbReference type="EMBL" id="CP094326">
    <property type="protein sequence ID" value="UNY98793.1"/>
    <property type="molecule type" value="Genomic_DNA"/>
</dbReference>
<reference evidence="3 4" key="1">
    <citation type="journal article" date="2018" name="Int. J. Syst. Evol. Microbiol.">
        <title>Zhouia spongiae sp. nov., isolated from a marine sponge.</title>
        <authorList>
            <person name="Zhuang L."/>
            <person name="Lin B."/>
            <person name="Qin F."/>
            <person name="Luo L."/>
        </authorList>
    </citation>
    <scope>NUCLEOTIDE SEQUENCE [LARGE SCALE GENOMIC DNA]</scope>
    <source>
        <strain evidence="3 4">HN-Y44</strain>
    </source>
</reference>
<dbReference type="Pfam" id="PF04977">
    <property type="entry name" value="DivIC"/>
    <property type="match status" value="1"/>
</dbReference>
<sequence length="110" mass="13449">MKLKELKKKKWFAFISNIYVLILTVFVVWMLFFDANSLLTHIELQQEINKLEKQKEHLQKEIARDKKTIKKLKNEQELERFGREQYYLKRDNEEIYIIENADSLKNITNE</sequence>
<dbReference type="RefSeq" id="WP_242937199.1">
    <property type="nucleotide sequence ID" value="NZ_CP094326.1"/>
</dbReference>
<keyword evidence="4" id="KW-1185">Reference proteome</keyword>
<proteinExistence type="predicted"/>
<dbReference type="InterPro" id="IPR007060">
    <property type="entry name" value="FtsL/DivIC"/>
</dbReference>
<keyword evidence="1" id="KW-0175">Coiled coil</keyword>
<feature type="coiled-coil region" evidence="1">
    <location>
        <begin position="41"/>
        <end position="75"/>
    </location>
</feature>
<evidence type="ECO:0000313" key="4">
    <source>
        <dbReference type="Proteomes" id="UP000829476"/>
    </source>
</evidence>
<gene>
    <name evidence="3" type="ORF">MQE36_00210</name>
</gene>
<protein>
    <submittedName>
        <fullName evidence="3">Septum formation initiator family protein</fullName>
    </submittedName>
</protein>
<feature type="transmembrane region" description="Helical" evidence="2">
    <location>
        <begin position="12"/>
        <end position="32"/>
    </location>
</feature>